<feature type="region of interest" description="Disordered" evidence="6">
    <location>
        <begin position="1"/>
        <end position="87"/>
    </location>
</feature>
<evidence type="ECO:0000313" key="8">
    <source>
        <dbReference type="EMBL" id="KAF4467043.1"/>
    </source>
</evidence>
<gene>
    <name evidence="8" type="ORF">FALBO_6094</name>
</gene>
<keyword evidence="9" id="KW-1185">Reference proteome</keyword>
<sequence length="628" mass="70497">MSPATVDENTATSSPSSVVGKSKKPVKERVRSPSITVHLHSAPLQVVDEDGEDQPVRTGGLSKTHGAGPIPAFSSRASPEPGESGREGHFVGASSGLGFLLRLQRRLRKNNESVTETSVFTLGDPVLPEFDETAFIPPTREQATSLMKTYFELSSPTYSNYAVIMTMFAQATQYTDSRGDGMLYFQAAERRLSRETEPATLTSVQALLGCCFYVLTQSRLNHCWSLFGTTSRLILALGMHRRKAKFEGASQVGARRSCFIESECRKRVFWCAYNLDKYLGAIFGRPCAFHDDDIDQDMPSLVEDRDLKTDSMAVTDQVNMNVMLGPLSHQKLARILSSIMRRLYGIRALDRQTRYRTMAELGAQVEDWKTGLPAFLNPEKVDSRLLLPLFQRQSNLLSLASGHCLILLYRPCLFNDYSRRRDDQETKANIQKCLDAAMTIVTVIDYMSEAKQFYASSWFSHYQAFCAVVVLYTFTIRSRLDDGSTWQEYFKAAERCQSLITNIARADSLAQRFSVIMEEYRLEVLRQIQHNPVSLPTMPTRNPYQQQQSDSVTNSRTLQEESSSMVPLPTAMFQSDASSWLSSGDQENNSPLDFMDLPNWEQLDSLALDLGDILPDFSMIDPGAPFGP</sequence>
<feature type="region of interest" description="Disordered" evidence="6">
    <location>
        <begin position="533"/>
        <end position="567"/>
    </location>
</feature>
<dbReference type="CDD" id="cd12148">
    <property type="entry name" value="fungal_TF_MHR"/>
    <property type="match status" value="1"/>
</dbReference>
<dbReference type="GO" id="GO:0008270">
    <property type="term" value="F:zinc ion binding"/>
    <property type="evidence" value="ECO:0007669"/>
    <property type="project" value="InterPro"/>
</dbReference>
<dbReference type="GO" id="GO:0043565">
    <property type="term" value="F:sequence-specific DNA binding"/>
    <property type="evidence" value="ECO:0007669"/>
    <property type="project" value="TreeGrafter"/>
</dbReference>
<evidence type="ECO:0000256" key="2">
    <source>
        <dbReference type="ARBA" id="ARBA00023015"/>
    </source>
</evidence>
<dbReference type="PANTHER" id="PTHR47540">
    <property type="entry name" value="THIAMINE REPRESSIBLE GENES REGULATORY PROTEIN THI5"/>
    <property type="match status" value="1"/>
</dbReference>
<name>A0A8H4PDN7_9HYPO</name>
<evidence type="ECO:0000256" key="4">
    <source>
        <dbReference type="ARBA" id="ARBA00023163"/>
    </source>
</evidence>
<keyword evidence="4" id="KW-0804">Transcription</keyword>
<keyword evidence="5" id="KW-0539">Nucleus</keyword>
<feature type="domain" description="Xylanolytic transcriptional activator regulatory" evidence="7">
    <location>
        <begin position="223"/>
        <end position="305"/>
    </location>
</feature>
<keyword evidence="3" id="KW-0238">DNA-binding</keyword>
<dbReference type="InterPro" id="IPR051711">
    <property type="entry name" value="Stress_Response_Reg"/>
</dbReference>
<evidence type="ECO:0000256" key="3">
    <source>
        <dbReference type="ARBA" id="ARBA00023125"/>
    </source>
</evidence>
<dbReference type="OrthoDB" id="2579025at2759"/>
<dbReference type="PANTHER" id="PTHR47540:SF3">
    <property type="entry name" value="ZN(II)2CYS6 TRANSCRIPTION FACTOR (EUROFUNG)"/>
    <property type="match status" value="1"/>
</dbReference>
<evidence type="ECO:0000256" key="6">
    <source>
        <dbReference type="SAM" id="MobiDB-lite"/>
    </source>
</evidence>
<reference evidence="8 9" key="1">
    <citation type="submission" date="2020-01" db="EMBL/GenBank/DDBJ databases">
        <title>Identification and distribution of gene clusters putatively required for synthesis of sphingolipid metabolism inhibitors in phylogenetically diverse species of the filamentous fungus Fusarium.</title>
        <authorList>
            <person name="Kim H.-S."/>
            <person name="Busman M."/>
            <person name="Brown D.W."/>
            <person name="Divon H."/>
            <person name="Uhlig S."/>
            <person name="Proctor R.H."/>
        </authorList>
    </citation>
    <scope>NUCLEOTIDE SEQUENCE [LARGE SCALE GENOMIC DNA]</scope>
    <source>
        <strain evidence="8 9">NRRL 20459</strain>
    </source>
</reference>
<dbReference type="Pfam" id="PF04082">
    <property type="entry name" value="Fungal_trans"/>
    <property type="match status" value="1"/>
</dbReference>
<dbReference type="AlphaFoldDB" id="A0A8H4PDN7"/>
<comment type="subcellular location">
    <subcellularLocation>
        <location evidence="1">Nucleus</location>
    </subcellularLocation>
</comment>
<evidence type="ECO:0000259" key="7">
    <source>
        <dbReference type="SMART" id="SM00906"/>
    </source>
</evidence>
<evidence type="ECO:0000313" key="9">
    <source>
        <dbReference type="Proteomes" id="UP000554235"/>
    </source>
</evidence>
<dbReference type="GO" id="GO:0005634">
    <property type="term" value="C:nucleus"/>
    <property type="evidence" value="ECO:0007669"/>
    <property type="project" value="UniProtKB-SubCell"/>
</dbReference>
<feature type="compositionally biased region" description="Polar residues" evidence="6">
    <location>
        <begin position="533"/>
        <end position="565"/>
    </location>
</feature>
<evidence type="ECO:0000256" key="5">
    <source>
        <dbReference type="ARBA" id="ARBA00023242"/>
    </source>
</evidence>
<comment type="caution">
    <text evidence="8">The sequence shown here is derived from an EMBL/GenBank/DDBJ whole genome shotgun (WGS) entry which is preliminary data.</text>
</comment>
<protein>
    <submittedName>
        <fullName evidence="8">Glyoxylate reductase</fullName>
    </submittedName>
</protein>
<organism evidence="8 9">
    <name type="scientific">Fusarium albosuccineum</name>
    <dbReference type="NCBI Taxonomy" id="1237068"/>
    <lineage>
        <taxon>Eukaryota</taxon>
        <taxon>Fungi</taxon>
        <taxon>Dikarya</taxon>
        <taxon>Ascomycota</taxon>
        <taxon>Pezizomycotina</taxon>
        <taxon>Sordariomycetes</taxon>
        <taxon>Hypocreomycetidae</taxon>
        <taxon>Hypocreales</taxon>
        <taxon>Nectriaceae</taxon>
        <taxon>Fusarium</taxon>
        <taxon>Fusarium decemcellulare species complex</taxon>
    </lineage>
</organism>
<dbReference type="SMART" id="SM00906">
    <property type="entry name" value="Fungal_trans"/>
    <property type="match status" value="1"/>
</dbReference>
<dbReference type="GO" id="GO:0045944">
    <property type="term" value="P:positive regulation of transcription by RNA polymerase II"/>
    <property type="evidence" value="ECO:0007669"/>
    <property type="project" value="TreeGrafter"/>
</dbReference>
<dbReference type="Proteomes" id="UP000554235">
    <property type="component" value="Unassembled WGS sequence"/>
</dbReference>
<dbReference type="EMBL" id="JAADYS010000799">
    <property type="protein sequence ID" value="KAF4467043.1"/>
    <property type="molecule type" value="Genomic_DNA"/>
</dbReference>
<keyword evidence="2" id="KW-0805">Transcription regulation</keyword>
<dbReference type="GO" id="GO:0006351">
    <property type="term" value="P:DNA-templated transcription"/>
    <property type="evidence" value="ECO:0007669"/>
    <property type="project" value="InterPro"/>
</dbReference>
<evidence type="ECO:0000256" key="1">
    <source>
        <dbReference type="ARBA" id="ARBA00004123"/>
    </source>
</evidence>
<accession>A0A8H4PDN7</accession>
<proteinExistence type="predicted"/>
<dbReference type="InterPro" id="IPR007219">
    <property type="entry name" value="XnlR_reg_dom"/>
</dbReference>